<dbReference type="PANTHER" id="PTHR32083">
    <property type="entry name" value="CILIA AND FLAGELLA-ASSOCIATED PROTEIN 58-RELATED"/>
    <property type="match status" value="1"/>
</dbReference>
<dbReference type="STRING" id="5722.A2DZT3"/>
<reference evidence="5" key="1">
    <citation type="submission" date="2006-10" db="EMBL/GenBank/DDBJ databases">
        <authorList>
            <person name="Amadeo P."/>
            <person name="Zhao Q."/>
            <person name="Wortman J."/>
            <person name="Fraser-Liggett C."/>
            <person name="Carlton J."/>
        </authorList>
    </citation>
    <scope>NUCLEOTIDE SEQUENCE</scope>
    <source>
        <strain evidence="5">G3</strain>
    </source>
</reference>
<dbReference type="eggNOG" id="ENOG502RQYB">
    <property type="taxonomic scope" value="Eukaryota"/>
</dbReference>
<evidence type="ECO:0000256" key="2">
    <source>
        <dbReference type="SAM" id="Coils"/>
    </source>
</evidence>
<dbReference type="Proteomes" id="UP000001542">
    <property type="component" value="Unassembled WGS sequence"/>
</dbReference>
<evidence type="ECO:0000313" key="6">
    <source>
        <dbReference type="Proteomes" id="UP000001542"/>
    </source>
</evidence>
<proteinExistence type="predicted"/>
<dbReference type="SMR" id="A2DZT3"/>
<dbReference type="Pfam" id="PF21771">
    <property type="entry name" value="CFAP58_CC"/>
    <property type="match status" value="1"/>
</dbReference>
<feature type="coiled-coil region" evidence="2">
    <location>
        <begin position="514"/>
        <end position="583"/>
    </location>
</feature>
<dbReference type="VEuPathDB" id="TrichDB:TVAG_351990"/>
<dbReference type="OrthoDB" id="264785at2759"/>
<feature type="coiled-coil region" evidence="2">
    <location>
        <begin position="746"/>
        <end position="814"/>
    </location>
</feature>
<feature type="coiled-coil region" evidence="2">
    <location>
        <begin position="150"/>
        <end position="226"/>
    </location>
</feature>
<feature type="region of interest" description="Disordered" evidence="3">
    <location>
        <begin position="881"/>
        <end position="931"/>
    </location>
</feature>
<gene>
    <name evidence="5" type="ORF">TVAG_351990</name>
</gene>
<dbReference type="FunCoup" id="A2DZT3">
    <property type="interactions" value="171"/>
</dbReference>
<dbReference type="EMBL" id="DS113275">
    <property type="protein sequence ID" value="EAY14151.1"/>
    <property type="molecule type" value="Genomic_DNA"/>
</dbReference>
<protein>
    <recommendedName>
        <fullName evidence="4">Cilia- and flagella-associated protein 58 central coiled coil domain-containing protein</fullName>
    </recommendedName>
</protein>
<evidence type="ECO:0000256" key="3">
    <source>
        <dbReference type="SAM" id="MobiDB-lite"/>
    </source>
</evidence>
<evidence type="ECO:0000256" key="1">
    <source>
        <dbReference type="ARBA" id="ARBA00023054"/>
    </source>
</evidence>
<dbReference type="RefSeq" id="XP_001326374.1">
    <property type="nucleotide sequence ID" value="XM_001326339.1"/>
</dbReference>
<organism evidence="5 6">
    <name type="scientific">Trichomonas vaginalis (strain ATCC PRA-98 / G3)</name>
    <dbReference type="NCBI Taxonomy" id="412133"/>
    <lineage>
        <taxon>Eukaryota</taxon>
        <taxon>Metamonada</taxon>
        <taxon>Parabasalia</taxon>
        <taxon>Trichomonadida</taxon>
        <taxon>Trichomonadidae</taxon>
        <taxon>Trichomonas</taxon>
    </lineage>
</organism>
<keyword evidence="1 2" id="KW-0175">Coiled coil</keyword>
<evidence type="ECO:0000313" key="5">
    <source>
        <dbReference type="EMBL" id="EAY14151.1"/>
    </source>
</evidence>
<dbReference type="VEuPathDB" id="TrichDB:TVAGG3_0261560"/>
<dbReference type="AlphaFoldDB" id="A2DZT3"/>
<reference evidence="5" key="2">
    <citation type="journal article" date="2007" name="Science">
        <title>Draft genome sequence of the sexually transmitted pathogen Trichomonas vaginalis.</title>
        <authorList>
            <person name="Carlton J.M."/>
            <person name="Hirt R.P."/>
            <person name="Silva J.C."/>
            <person name="Delcher A.L."/>
            <person name="Schatz M."/>
            <person name="Zhao Q."/>
            <person name="Wortman J.R."/>
            <person name="Bidwell S.L."/>
            <person name="Alsmark U.C.M."/>
            <person name="Besteiro S."/>
            <person name="Sicheritz-Ponten T."/>
            <person name="Noel C.J."/>
            <person name="Dacks J.B."/>
            <person name="Foster P.G."/>
            <person name="Simillion C."/>
            <person name="Van de Peer Y."/>
            <person name="Miranda-Saavedra D."/>
            <person name="Barton G.J."/>
            <person name="Westrop G.D."/>
            <person name="Mueller S."/>
            <person name="Dessi D."/>
            <person name="Fiori P.L."/>
            <person name="Ren Q."/>
            <person name="Paulsen I."/>
            <person name="Zhang H."/>
            <person name="Bastida-Corcuera F.D."/>
            <person name="Simoes-Barbosa A."/>
            <person name="Brown M.T."/>
            <person name="Hayes R.D."/>
            <person name="Mukherjee M."/>
            <person name="Okumura C.Y."/>
            <person name="Schneider R."/>
            <person name="Smith A.J."/>
            <person name="Vanacova S."/>
            <person name="Villalvazo M."/>
            <person name="Haas B.J."/>
            <person name="Pertea M."/>
            <person name="Feldblyum T.V."/>
            <person name="Utterback T.R."/>
            <person name="Shu C.L."/>
            <person name="Osoegawa K."/>
            <person name="de Jong P.J."/>
            <person name="Hrdy I."/>
            <person name="Horvathova L."/>
            <person name="Zubacova Z."/>
            <person name="Dolezal P."/>
            <person name="Malik S.B."/>
            <person name="Logsdon J.M. Jr."/>
            <person name="Henze K."/>
            <person name="Gupta A."/>
            <person name="Wang C.C."/>
            <person name="Dunne R.L."/>
            <person name="Upcroft J.A."/>
            <person name="Upcroft P."/>
            <person name="White O."/>
            <person name="Salzberg S.L."/>
            <person name="Tang P."/>
            <person name="Chiu C.-H."/>
            <person name="Lee Y.-S."/>
            <person name="Embley T.M."/>
            <person name="Coombs G.H."/>
            <person name="Mottram J.C."/>
            <person name="Tachezy J."/>
            <person name="Fraser-Liggett C.M."/>
            <person name="Johnson P.J."/>
        </authorList>
    </citation>
    <scope>NUCLEOTIDE SEQUENCE [LARGE SCALE GENOMIC DNA]</scope>
    <source>
        <strain evidence="5">G3</strain>
    </source>
</reference>
<name>A2DZT3_TRIV3</name>
<sequence>MSDEKNEVDELDNEVEAFDKMEKDFQLIVSNLVNDQTLEKFRGEYEKLHVELVKSHNQNKQLIDKCRQLNADILSNANVISSTLSLNQSDARTIAGLRTEFEKAWKMVEISQERESKSKEVIETLKQEISNLSRLVEQGGALAFSQETSLQEMSDQIAALKKEITMQTTQMQQIRAAIDEKAKEKEGLLVETNKLKEDEQKINEEANQYRQQNKSLSDESESLVSKIKDIKDLIVNNQNTITNNSQIIHDRGISNSELVQDKLTEDSNMKVAEEDKNISLARVVSKTQDHEDVIKLGKKIQASIQGVRDKIEEKNGYIEGQKKEMDNIQSENQELTKILNECKQAKEDIDNERAQTRQSFAKYTHDLYILNSQTSKVNMNTKTTKMQSDKVVADTHMLHSLSSKEKQNLKVVQDQQAIITGEVSAMKAKAQEDQKKIAQIETETNNYRKKSITMNGNIYQTGEEIKILEQSYADRSKELHTLNEQTKRQVSLMEIVQNERDLACKQHVKAMLENEEIAANVDVLVHEIAQLKNDIKEADEKCVATHYKRKVVEDSLGLIEADVEKLRQDLKACDDETTQLRNKIQRSAYLLSQAELDTRTQSHTADDLEYYTRSVNKSTVEKVNEANILKEKANLLTTEINNGSLSFKKKMAEINQLNDDLKRELALNQRLLDSIRHSRALQLEIIRVEKALILEQGKSRALSEELERPINIHRWRILNGTNPELAQLIRMNHDVRDKLMMKINQLSRLRDTKSRLKDRADVLETHLKNAAESERYYDEFQFLTEVLQQKTEQLRSMEEQLNSQRNVVGDQKEQLTTVRTMVREEKSSYYNQKKKVVKMRAKTAAGKRPTPLPQVRPVSARKVTQFVGGGFAVTNANIENRPHERPMTTNNAYSPRKKKEDGIQATRLPSGWNSRRPPLAPYLPILSESKV</sequence>
<feature type="domain" description="Cilia- and flagella-associated protein 58 central coiled coil" evidence="4">
    <location>
        <begin position="389"/>
        <end position="662"/>
    </location>
</feature>
<accession>A2DZT3</accession>
<dbReference type="KEGG" id="tva:4772139"/>
<dbReference type="GO" id="GO:0005856">
    <property type="term" value="C:cytoskeleton"/>
    <property type="evidence" value="ECO:0000318"/>
    <property type="project" value="GO_Central"/>
</dbReference>
<dbReference type="InParanoid" id="A2DZT3"/>
<keyword evidence="6" id="KW-1185">Reference proteome</keyword>
<evidence type="ECO:0000259" key="4">
    <source>
        <dbReference type="Pfam" id="PF21771"/>
    </source>
</evidence>
<feature type="coiled-coil region" evidence="2">
    <location>
        <begin position="423"/>
        <end position="485"/>
    </location>
</feature>
<feature type="coiled-coil region" evidence="2">
    <location>
        <begin position="318"/>
        <end position="359"/>
    </location>
</feature>
<dbReference type="InterPro" id="IPR049270">
    <property type="entry name" value="CFAP58_CC"/>
</dbReference>
<dbReference type="PANTHER" id="PTHR32083:SF0">
    <property type="entry name" value="CILIA AND FLAGELLA-ASSOCIATED PROTEIN 58"/>
    <property type="match status" value="1"/>
</dbReference>